<evidence type="ECO:0000256" key="8">
    <source>
        <dbReference type="ARBA" id="ARBA00022989"/>
    </source>
</evidence>
<evidence type="ECO:0000256" key="4">
    <source>
        <dbReference type="ARBA" id="ARBA00022448"/>
    </source>
</evidence>
<evidence type="ECO:0000256" key="6">
    <source>
        <dbReference type="ARBA" id="ARBA00022787"/>
    </source>
</evidence>
<dbReference type="GO" id="GO:0045040">
    <property type="term" value="P:protein insertion into mitochondrial outer membrane"/>
    <property type="evidence" value="ECO:0007669"/>
    <property type="project" value="InterPro"/>
</dbReference>
<evidence type="ECO:0000256" key="7">
    <source>
        <dbReference type="ARBA" id="ARBA00022927"/>
    </source>
</evidence>
<keyword evidence="9" id="KW-0496">Mitochondrion</keyword>
<evidence type="ECO:0000256" key="3">
    <source>
        <dbReference type="ARBA" id="ARBA00005792"/>
    </source>
</evidence>
<keyword evidence="12" id="KW-1185">Reference proteome</keyword>
<evidence type="ECO:0000256" key="2">
    <source>
        <dbReference type="ARBA" id="ARBA00004572"/>
    </source>
</evidence>
<keyword evidence="4" id="KW-0813">Transport</keyword>
<keyword evidence="10" id="KW-0472">Membrane</keyword>
<keyword evidence="6" id="KW-1000">Mitochondrion outer membrane</keyword>
<evidence type="ECO:0000256" key="10">
    <source>
        <dbReference type="ARBA" id="ARBA00023136"/>
    </source>
</evidence>
<comment type="similarity">
    <text evidence="3">Belongs to the Tom20 family.</text>
</comment>
<dbReference type="Proteomes" id="UP001465755">
    <property type="component" value="Unassembled WGS sequence"/>
</dbReference>
<name>A0AAW1Q0X2_9CHLO</name>
<comment type="caution">
    <text evidence="11">The sequence shown here is derived from an EMBL/GenBank/DDBJ whole genome shotgun (WGS) entry which is preliminary data.</text>
</comment>
<dbReference type="EMBL" id="JALJOQ010000002">
    <property type="protein sequence ID" value="KAK9813927.1"/>
    <property type="molecule type" value="Genomic_DNA"/>
</dbReference>
<sequence>MGELSRDDIDRLVFFEQAQEAAEREYAKNNNDIMAIIRWGGALLELAHFRQGEEAYDMIEQASEKFKQALRIDPKKHDALWCLGNAYTSKGFLSTDESVAHKCFADAADCFQKALKEDPKSEVYQKALEMTSKAPALYAELQRQLRASQEGTLASGGPLGGGGGGARPKASNEGWYDLAGWGIMVVAVIGILALARNSQPVAAGAALK</sequence>
<proteinExistence type="inferred from homology"/>
<dbReference type="AlphaFoldDB" id="A0AAW1Q0X2"/>
<accession>A0AAW1Q0X2</accession>
<dbReference type="Gene3D" id="1.25.40.10">
    <property type="entry name" value="Tetratricopeptide repeat domain"/>
    <property type="match status" value="1"/>
</dbReference>
<dbReference type="Pfam" id="PF06552">
    <property type="entry name" value="TOM20_plant"/>
    <property type="match status" value="1"/>
</dbReference>
<keyword evidence="5" id="KW-0812">Transmembrane</keyword>
<organism evidence="11 12">
    <name type="scientific">Symbiochloris irregularis</name>
    <dbReference type="NCBI Taxonomy" id="706552"/>
    <lineage>
        <taxon>Eukaryota</taxon>
        <taxon>Viridiplantae</taxon>
        <taxon>Chlorophyta</taxon>
        <taxon>core chlorophytes</taxon>
        <taxon>Trebouxiophyceae</taxon>
        <taxon>Trebouxiales</taxon>
        <taxon>Trebouxiaceae</taxon>
        <taxon>Symbiochloris</taxon>
    </lineage>
</organism>
<evidence type="ECO:0000313" key="11">
    <source>
        <dbReference type="EMBL" id="KAK9813927.1"/>
    </source>
</evidence>
<comment type="subcellular location">
    <subcellularLocation>
        <location evidence="2">Mitochondrion outer membrane</location>
        <topology evidence="2">Single-pass membrane protein</topology>
    </subcellularLocation>
</comment>
<dbReference type="GO" id="GO:0005742">
    <property type="term" value="C:mitochondrial outer membrane translocase complex"/>
    <property type="evidence" value="ECO:0007669"/>
    <property type="project" value="InterPro"/>
</dbReference>
<comment type="function">
    <text evidence="1">Central component of the receptor complex responsible for the recognition and translocation of cytosolically synthesized mitochondrial preproteins. Together with TOM22 functions as the transit peptide receptor at the surface of the mitochondrion outer membrane and facilitates the movement of preproteins into the translocation pore.</text>
</comment>
<reference evidence="11 12" key="1">
    <citation type="journal article" date="2024" name="Nat. Commun.">
        <title>Phylogenomics reveals the evolutionary origins of lichenization in chlorophyte algae.</title>
        <authorList>
            <person name="Puginier C."/>
            <person name="Libourel C."/>
            <person name="Otte J."/>
            <person name="Skaloud P."/>
            <person name="Haon M."/>
            <person name="Grisel S."/>
            <person name="Petersen M."/>
            <person name="Berrin J.G."/>
            <person name="Delaux P.M."/>
            <person name="Dal Grande F."/>
            <person name="Keller J."/>
        </authorList>
    </citation>
    <scope>NUCLEOTIDE SEQUENCE [LARGE SCALE GENOMIC DNA]</scope>
    <source>
        <strain evidence="11 12">SAG 2036</strain>
    </source>
</reference>
<evidence type="ECO:0000313" key="12">
    <source>
        <dbReference type="Proteomes" id="UP001465755"/>
    </source>
</evidence>
<evidence type="ECO:0008006" key="13">
    <source>
        <dbReference type="Google" id="ProtNLM"/>
    </source>
</evidence>
<evidence type="ECO:0000256" key="1">
    <source>
        <dbReference type="ARBA" id="ARBA00003450"/>
    </source>
</evidence>
<dbReference type="PANTHER" id="PTHR32409:SF3">
    <property type="entry name" value="MITOCHONDRIAL IMPORT RECEPTOR SUBUNIT TOM20-1-RELATED"/>
    <property type="match status" value="1"/>
</dbReference>
<dbReference type="InterPro" id="IPR011990">
    <property type="entry name" value="TPR-like_helical_dom_sf"/>
</dbReference>
<evidence type="ECO:0000256" key="5">
    <source>
        <dbReference type="ARBA" id="ARBA00022692"/>
    </source>
</evidence>
<gene>
    <name evidence="11" type="ORF">WJX73_005252</name>
</gene>
<evidence type="ECO:0000256" key="9">
    <source>
        <dbReference type="ARBA" id="ARBA00023128"/>
    </source>
</evidence>
<dbReference type="GO" id="GO:0015031">
    <property type="term" value="P:protein transport"/>
    <property type="evidence" value="ECO:0007669"/>
    <property type="project" value="UniProtKB-KW"/>
</dbReference>
<keyword evidence="7" id="KW-0653">Protein transport</keyword>
<dbReference type="PANTHER" id="PTHR32409">
    <property type="entry name" value="MITOCHONDRIAL IMPORT RECEPTOR SUBUNIT TOM20-1-RELATED"/>
    <property type="match status" value="1"/>
</dbReference>
<protein>
    <recommendedName>
        <fullName evidence="13">Mitochondrial import receptor subunit TOM20</fullName>
    </recommendedName>
</protein>
<dbReference type="SUPFAM" id="SSF48452">
    <property type="entry name" value="TPR-like"/>
    <property type="match status" value="1"/>
</dbReference>
<dbReference type="InterPro" id="IPR010547">
    <property type="entry name" value="TOM20_imprt_rcpt"/>
</dbReference>
<keyword evidence="8" id="KW-1133">Transmembrane helix</keyword>